<protein>
    <submittedName>
        <fullName evidence="2">1-deoxy-D-xylulose-5-phosphate synthase</fullName>
    </submittedName>
</protein>
<keyword evidence="3" id="KW-1185">Reference proteome</keyword>
<feature type="compositionally biased region" description="Basic and acidic residues" evidence="1">
    <location>
        <begin position="1"/>
        <end position="23"/>
    </location>
</feature>
<evidence type="ECO:0000313" key="3">
    <source>
        <dbReference type="Proteomes" id="UP001440612"/>
    </source>
</evidence>
<evidence type="ECO:0000313" key="2">
    <source>
        <dbReference type="EMBL" id="WZC49403.1"/>
    </source>
</evidence>
<name>A0ABZ2V836_9RHOB</name>
<organism evidence="2 3">
    <name type="scientific">Yoonia phaeophyticola</name>
    <dbReference type="NCBI Taxonomy" id="3137369"/>
    <lineage>
        <taxon>Bacteria</taxon>
        <taxon>Pseudomonadati</taxon>
        <taxon>Pseudomonadota</taxon>
        <taxon>Alphaproteobacteria</taxon>
        <taxon>Rhodobacterales</taxon>
        <taxon>Paracoccaceae</taxon>
        <taxon>Yoonia</taxon>
    </lineage>
</organism>
<dbReference type="Proteomes" id="UP001440612">
    <property type="component" value="Chromosome"/>
</dbReference>
<reference evidence="3" key="1">
    <citation type="submission" date="2024-04" db="EMBL/GenBank/DDBJ databases">
        <title>Phylogenomic analyses of a clade within the roseobacter group suggest taxonomic reassignments of species of the genera Aestuariivita, Citreicella, Loktanella, Nautella, Pelagibaca, Ruegeria, Thalassobius, Thiobacimonas and Tropicibacter, and the proposal o.</title>
        <authorList>
            <person name="Jeon C.O."/>
        </authorList>
    </citation>
    <scope>NUCLEOTIDE SEQUENCE [LARGE SCALE GENOMIC DNA]</scope>
    <source>
        <strain evidence="3">BS5-3</strain>
    </source>
</reference>
<evidence type="ECO:0000256" key="1">
    <source>
        <dbReference type="SAM" id="MobiDB-lite"/>
    </source>
</evidence>
<gene>
    <name evidence="2" type="ORF">AABB29_01720</name>
</gene>
<dbReference type="EMBL" id="CP150951">
    <property type="protein sequence ID" value="WZC49403.1"/>
    <property type="molecule type" value="Genomic_DNA"/>
</dbReference>
<sequence length="136" mass="15590">MEQDDLPRHQLPADDRQPAEFRKPRSRIMYIENKSQGLSGPAVIGRVHFSKSGKTLHYKGLKFQSLKGRGFKANYFEIASGDHYWISGPRKDQNDRLYGGQRGVEIDEDIRDEYVKIISRSNPSKTSGQSKFEIFG</sequence>
<proteinExistence type="predicted"/>
<dbReference type="RefSeq" id="WP_341367513.1">
    <property type="nucleotide sequence ID" value="NZ_CP150951.2"/>
</dbReference>
<feature type="region of interest" description="Disordered" evidence="1">
    <location>
        <begin position="1"/>
        <end position="24"/>
    </location>
</feature>
<accession>A0ABZ2V836</accession>